<name>X1MT98_9ZZZZ</name>
<feature type="domain" description="Transport-associated OB type 2" evidence="1">
    <location>
        <begin position="2"/>
        <end position="68"/>
    </location>
</feature>
<evidence type="ECO:0000313" key="2">
    <source>
        <dbReference type="EMBL" id="GAI09619.1"/>
    </source>
</evidence>
<sequence length="74" mass="8257">MPEGAGLEGDNRFRGKIVEMIYQGDFIETKISLDQTGEPITAYLSSRLDRETQFSPGEEVLVHWSPESSNILLG</sequence>
<dbReference type="AlphaFoldDB" id="X1MT98"/>
<dbReference type="Pfam" id="PF08402">
    <property type="entry name" value="TOBE_2"/>
    <property type="match status" value="1"/>
</dbReference>
<dbReference type="InterPro" id="IPR013611">
    <property type="entry name" value="Transp-assoc_OB_typ2"/>
</dbReference>
<dbReference type="EMBL" id="BARV01007558">
    <property type="protein sequence ID" value="GAI09619.1"/>
    <property type="molecule type" value="Genomic_DNA"/>
</dbReference>
<proteinExistence type="predicted"/>
<dbReference type="GO" id="GO:0022857">
    <property type="term" value="F:transmembrane transporter activity"/>
    <property type="evidence" value="ECO:0007669"/>
    <property type="project" value="InterPro"/>
</dbReference>
<protein>
    <recommendedName>
        <fullName evidence="1">Transport-associated OB type 2 domain-containing protein</fullName>
    </recommendedName>
</protein>
<accession>X1MT98</accession>
<evidence type="ECO:0000259" key="1">
    <source>
        <dbReference type="Pfam" id="PF08402"/>
    </source>
</evidence>
<dbReference type="GO" id="GO:0043190">
    <property type="term" value="C:ATP-binding cassette (ABC) transporter complex"/>
    <property type="evidence" value="ECO:0007669"/>
    <property type="project" value="InterPro"/>
</dbReference>
<organism evidence="2">
    <name type="scientific">marine sediment metagenome</name>
    <dbReference type="NCBI Taxonomy" id="412755"/>
    <lineage>
        <taxon>unclassified sequences</taxon>
        <taxon>metagenomes</taxon>
        <taxon>ecological metagenomes</taxon>
    </lineage>
</organism>
<dbReference type="GO" id="GO:0005524">
    <property type="term" value="F:ATP binding"/>
    <property type="evidence" value="ECO:0007669"/>
    <property type="project" value="InterPro"/>
</dbReference>
<gene>
    <name evidence="2" type="ORF">S06H3_15366</name>
</gene>
<comment type="caution">
    <text evidence="2">The sequence shown here is derived from an EMBL/GenBank/DDBJ whole genome shotgun (WGS) entry which is preliminary data.</text>
</comment>
<reference evidence="2" key="1">
    <citation type="journal article" date="2014" name="Front. Microbiol.">
        <title>High frequency of phylogenetically diverse reductive dehalogenase-homologous genes in deep subseafloor sedimentary metagenomes.</title>
        <authorList>
            <person name="Kawai M."/>
            <person name="Futagami T."/>
            <person name="Toyoda A."/>
            <person name="Takaki Y."/>
            <person name="Nishi S."/>
            <person name="Hori S."/>
            <person name="Arai W."/>
            <person name="Tsubouchi T."/>
            <person name="Morono Y."/>
            <person name="Uchiyama I."/>
            <person name="Ito T."/>
            <person name="Fujiyama A."/>
            <person name="Inagaki F."/>
            <person name="Takami H."/>
        </authorList>
    </citation>
    <scope>NUCLEOTIDE SEQUENCE</scope>
    <source>
        <strain evidence="2">Expedition CK06-06</strain>
    </source>
</reference>
<dbReference type="SUPFAM" id="SSF50331">
    <property type="entry name" value="MOP-like"/>
    <property type="match status" value="1"/>
</dbReference>
<dbReference type="InterPro" id="IPR008995">
    <property type="entry name" value="Mo/tungstate-bd_C_term_dom"/>
</dbReference>